<accession>A0AAE3H1W4</accession>
<dbReference type="EMBL" id="RJUF01000023">
    <property type="protein sequence ID" value="MCP9763278.1"/>
    <property type="molecule type" value="Genomic_DNA"/>
</dbReference>
<evidence type="ECO:0000259" key="5">
    <source>
        <dbReference type="Pfam" id="PF04357"/>
    </source>
</evidence>
<dbReference type="InterPro" id="IPR007452">
    <property type="entry name" value="TamB_C"/>
</dbReference>
<comment type="subcellular location">
    <subcellularLocation>
        <location evidence="1">Membrane</location>
        <topology evidence="1">Single-pass membrane protein</topology>
    </subcellularLocation>
</comment>
<reference evidence="6 7" key="1">
    <citation type="submission" date="2018-11" db="EMBL/GenBank/DDBJ databases">
        <title>Novel bacteria species description.</title>
        <authorList>
            <person name="Han J.-H."/>
        </authorList>
    </citation>
    <scope>NUCLEOTIDE SEQUENCE [LARGE SCALE GENOMIC DNA]</scope>
    <source>
        <strain evidence="6 7">KCTC23259</strain>
    </source>
</reference>
<organism evidence="6 7">
    <name type="scientific">Lacihabitans soyangensis</name>
    <dbReference type="NCBI Taxonomy" id="869394"/>
    <lineage>
        <taxon>Bacteria</taxon>
        <taxon>Pseudomonadati</taxon>
        <taxon>Bacteroidota</taxon>
        <taxon>Cytophagia</taxon>
        <taxon>Cytophagales</taxon>
        <taxon>Leadbetterellaceae</taxon>
        <taxon>Lacihabitans</taxon>
    </lineage>
</organism>
<proteinExistence type="predicted"/>
<sequence>MPEVQTNITQKATEWLSEKVGGNVTISQARISWLDEITFEDINIKDLQGRDMIFVRELYVNCKTNFTLDLVNNLKISLDENYLPSITYNPKKIFKFDNNLDYVLLKNPEVKLVKDNTGKLNIDYWIAAIEKIGKDSTKKSIPNQNKPFTIDNAYVTNGNVSLSDARRARFPEKTFDYYNFRFDKINANLEDVLILGDTVAFKTTNLSAVDFRSDLQIKDIKTDFLYCKTAMLLDKLSAYINNSFVGDKLHFYYDKPSAFNNFFTKVKMKANLKNTILDAQDLGRFSSQMYNYKERYLLTAKMDGLYVDLNFKEFDLKFGTGSSLKGDVNFKGFPDLLKTNTTLSLKPSKLLAKDVSQYSKNPDYQKYITKIAQLDLSGTFAGFYNDFKTKSDLNATGLGKINGEMDVKIAKEATYQGDFKIQQLDLGKLFDEPSLQKLTFDGKIKGTGFEVKSALLELDGHVSEIAYNGYNYQNILVKGNLGQSIFDGYVDIKDPNITAQVEGKADLNKELNTFKIKGLLENANLKPLGIAKEDLKVKSTINFDFIGNKLDDWIGRARFSNTVLENENHILAVDSLYFNSGIFENQRRFSLVSEFFNIHINGDFVPSKIIADASTLVKEYKLYFDETEDERLAYYKNKNSLKSPPSKFYDANYQLYFKDSKRFFGFFDPNIYVSAGSKLSGKFSSRATSEFSLEGELDSLSYKGNQFNNSTIDFNTSKYARSPEVLTSLILTSANQRISNGILTENLYANAYWGQANTINFDTSIDQQNSNSKIGLFGSVKFTPEGFDIRFNPKNSEVYLIDKKWTFSENNLINVLENKVVFNDLKLSNNNQIVRFNGVVSNDPQQESVLSVQDFDLLTLKPFTNVETKGIANGELRLRDYYKNPFFTSNLHVENLEYRNSLIGTVTTEASWDNLANKLKINGSVFRQFEEIFRMSGYYDPAIKNNPLNLKAKVRNLNLNMFEGMLTSVMTNMTGVAEGDVEIFGSPLDPIFKGQIDISKGSLKVISSGTTLYFDDKILLNEEGFVAAPEGVTVRDAPTGGNSAIIQGGIFNGGSGKFMVGLNATIKGKDGFKVLNLKSFESDVFYGTAFAGGDLQMTGDFENIVVTGNLNSKKGTKITIPMDSGKKIDLKQEGIPFLKKVEKVDSTLLLKSKKPKIKTGGVKLAFNLSFTPDAECEIIFDRTNNDVLNVFGEGRLSILYDTRGDFTINGPYVVRNGKYNFSFQNLASLRKFNIVDGSRITWTGDPYEASLDLRANYTANIPIPSSISQDLANTSTRFPVNVSVLLSDRLLTPTIKYDVNFDLKQIPLTGQTDLLGFEQRLRNDEQLLSRNVSSILVFNEIFPDNLSEAITQQFLIDNVSNLLSNQIGNLANKLNPNLELGVQFGDFRENILNNMQLNFSYRFLNNRIKLSGKSSFINSLENNINVGTTGQLSVGGELEYNLSQDGEYKFRLYSRSVPTNFYTFSSTGNVVVSGGNFIISRNFNSLLNNKKTKTIPLGVGKKEEVSMLKLDSTGSNFVK</sequence>
<feature type="domain" description="Translocation and assembly module TamB C-terminal" evidence="5">
    <location>
        <begin position="1037"/>
        <end position="1455"/>
    </location>
</feature>
<keyword evidence="4" id="KW-0472">Membrane</keyword>
<dbReference type="GO" id="GO:0005886">
    <property type="term" value="C:plasma membrane"/>
    <property type="evidence" value="ECO:0007669"/>
    <property type="project" value="InterPro"/>
</dbReference>
<gene>
    <name evidence="6" type="ORF">EGI31_09940</name>
</gene>
<evidence type="ECO:0000256" key="3">
    <source>
        <dbReference type="ARBA" id="ARBA00022989"/>
    </source>
</evidence>
<dbReference type="Pfam" id="PF04357">
    <property type="entry name" value="TamB"/>
    <property type="match status" value="1"/>
</dbReference>
<keyword evidence="2" id="KW-0812">Transmembrane</keyword>
<dbReference type="PANTHER" id="PTHR36985:SF1">
    <property type="entry name" value="TRANSLOCATION AND ASSEMBLY MODULE SUBUNIT TAMB"/>
    <property type="match status" value="1"/>
</dbReference>
<comment type="caution">
    <text evidence="6">The sequence shown here is derived from an EMBL/GenBank/DDBJ whole genome shotgun (WGS) entry which is preliminary data.</text>
</comment>
<keyword evidence="7" id="KW-1185">Reference proteome</keyword>
<protein>
    <recommendedName>
        <fullName evidence="5">Translocation and assembly module TamB C-terminal domain-containing protein</fullName>
    </recommendedName>
</protein>
<evidence type="ECO:0000313" key="7">
    <source>
        <dbReference type="Proteomes" id="UP001204144"/>
    </source>
</evidence>
<keyword evidence="3" id="KW-1133">Transmembrane helix</keyword>
<dbReference type="GO" id="GO:0009306">
    <property type="term" value="P:protein secretion"/>
    <property type="evidence" value="ECO:0007669"/>
    <property type="project" value="InterPro"/>
</dbReference>
<dbReference type="Proteomes" id="UP001204144">
    <property type="component" value="Unassembled WGS sequence"/>
</dbReference>
<evidence type="ECO:0000256" key="4">
    <source>
        <dbReference type="ARBA" id="ARBA00023136"/>
    </source>
</evidence>
<dbReference type="PANTHER" id="PTHR36985">
    <property type="entry name" value="TRANSLOCATION AND ASSEMBLY MODULE SUBUNIT TAMB"/>
    <property type="match status" value="1"/>
</dbReference>
<name>A0AAE3H1W4_9BACT</name>
<evidence type="ECO:0000313" key="6">
    <source>
        <dbReference type="EMBL" id="MCP9763278.1"/>
    </source>
</evidence>
<evidence type="ECO:0000256" key="2">
    <source>
        <dbReference type="ARBA" id="ARBA00022692"/>
    </source>
</evidence>
<evidence type="ECO:0000256" key="1">
    <source>
        <dbReference type="ARBA" id="ARBA00004167"/>
    </source>
</evidence>